<accession>A0A934SE01</accession>
<protein>
    <submittedName>
        <fullName evidence="1">Uncharacterized protein</fullName>
    </submittedName>
</protein>
<keyword evidence="2" id="KW-1185">Reference proteome</keyword>
<evidence type="ECO:0000313" key="2">
    <source>
        <dbReference type="Proteomes" id="UP000603141"/>
    </source>
</evidence>
<dbReference type="AlphaFoldDB" id="A0A934SE01"/>
<name>A0A934SE01_9BACT</name>
<organism evidence="1 2">
    <name type="scientific">Luteolibacter pohnpeiensis</name>
    <dbReference type="NCBI Taxonomy" id="454153"/>
    <lineage>
        <taxon>Bacteria</taxon>
        <taxon>Pseudomonadati</taxon>
        <taxon>Verrucomicrobiota</taxon>
        <taxon>Verrucomicrobiia</taxon>
        <taxon>Verrucomicrobiales</taxon>
        <taxon>Verrucomicrobiaceae</taxon>
        <taxon>Luteolibacter</taxon>
    </lineage>
</organism>
<evidence type="ECO:0000313" key="1">
    <source>
        <dbReference type="EMBL" id="MBK1884139.1"/>
    </source>
</evidence>
<dbReference type="RefSeq" id="WP_200273050.1">
    <property type="nucleotide sequence ID" value="NZ_JAENIJ010000035.1"/>
</dbReference>
<sequence length="521" mass="58479">MSHYLHFGKRTTGRPPVADLTAEDLRQIQAEYLQTNHSKKEGSVQLAWVRFCEANAERFGHLVADHMPATTIPTAVREACRKRKAIIGAARGGAARQRHEGAYVPGTMRRHSEMSRRLWAGERASVDDATRNVACWIPWPWGGCPCSDKFGVRLGRWQTLIVHDDATSFVPFVSSVFRWHQSYRATDAASVIYRAERDVVQFDHWAIEGGVWQAKRTLAVLGGRFISAKGRPNQKLVENYIGRLWGIMAGQAGDVGRHQAEIKRNSDLYVQARKGSVDPRKHFLSLTQGQEALYAAMDYLAEKRIKSATYGTWVPKERWEMDLLEAPRQPRSAEDDFLILPVAKTHVVRRGMVKTTEEGPLSMPMEWSFAADWLWEYEGRKVTIYFDPLAEWPVKATLTLKDSRKPIGQIECINSWGESKDRAAEMVRSIRQTMMTETRVLATKATERTLRHGTGVIVSTSNGQPASPAVADASQPAIERPASIEIPLRDAVATPARATDRDLAKSLSRRAALARESSLHS</sequence>
<reference evidence="1" key="1">
    <citation type="submission" date="2021-01" db="EMBL/GenBank/DDBJ databases">
        <title>Modified the classification status of verrucomicrobia.</title>
        <authorList>
            <person name="Feng X."/>
        </authorList>
    </citation>
    <scope>NUCLEOTIDE SEQUENCE</scope>
    <source>
        <strain evidence="1">KCTC 22041</strain>
    </source>
</reference>
<dbReference type="EMBL" id="JAENIJ010000035">
    <property type="protein sequence ID" value="MBK1884139.1"/>
    <property type="molecule type" value="Genomic_DNA"/>
</dbReference>
<gene>
    <name evidence="1" type="ORF">JIN85_17090</name>
</gene>
<comment type="caution">
    <text evidence="1">The sequence shown here is derived from an EMBL/GenBank/DDBJ whole genome shotgun (WGS) entry which is preliminary data.</text>
</comment>
<proteinExistence type="predicted"/>
<dbReference type="Proteomes" id="UP000603141">
    <property type="component" value="Unassembled WGS sequence"/>
</dbReference>